<organism evidence="1 2">
    <name type="scientific">Linum trigynum</name>
    <dbReference type="NCBI Taxonomy" id="586398"/>
    <lineage>
        <taxon>Eukaryota</taxon>
        <taxon>Viridiplantae</taxon>
        <taxon>Streptophyta</taxon>
        <taxon>Embryophyta</taxon>
        <taxon>Tracheophyta</taxon>
        <taxon>Spermatophyta</taxon>
        <taxon>Magnoliopsida</taxon>
        <taxon>eudicotyledons</taxon>
        <taxon>Gunneridae</taxon>
        <taxon>Pentapetalae</taxon>
        <taxon>rosids</taxon>
        <taxon>fabids</taxon>
        <taxon>Malpighiales</taxon>
        <taxon>Linaceae</taxon>
        <taxon>Linum</taxon>
    </lineage>
</organism>
<evidence type="ECO:0000313" key="2">
    <source>
        <dbReference type="Proteomes" id="UP001497516"/>
    </source>
</evidence>
<sequence length="300" mass="34102">MFVVFQLKVLGGSIDRHLGKLVDFAKKLGQMVEKSEEQVEPQVEKTGEMCAEDPEEKNRFEVVENQAEKTVETPDEEVFESPVPMVIHYTVPDTSFGDILQIAHEATSAANAEEEDPPTDVVESFSQLAEMGMLPTDEELVESACKSAERSPDLIITDERNMNDEERDRLYSYTPEEWLATLKTPEFERSKKNPYASSSVYYLSKEVSPKLDPVARLMVEFVFRTPEGKGLVVHTPSVKLARLHLLTLKRLEWVNVQVIEAYGHFLNDKALAGDKKRVIFPFTFGVSRLFTHTLQFLDIQ</sequence>
<name>A0AAV2FED7_9ROSI</name>
<reference evidence="1 2" key="1">
    <citation type="submission" date="2024-04" db="EMBL/GenBank/DDBJ databases">
        <authorList>
            <person name="Fracassetti M."/>
        </authorList>
    </citation>
    <scope>NUCLEOTIDE SEQUENCE [LARGE SCALE GENOMIC DNA]</scope>
</reference>
<accession>A0AAV2FED7</accession>
<dbReference type="AlphaFoldDB" id="A0AAV2FED7"/>
<evidence type="ECO:0000313" key="1">
    <source>
        <dbReference type="EMBL" id="CAL1396656.1"/>
    </source>
</evidence>
<dbReference type="Proteomes" id="UP001497516">
    <property type="component" value="Chromosome 6"/>
</dbReference>
<keyword evidence="2" id="KW-1185">Reference proteome</keyword>
<proteinExistence type="predicted"/>
<gene>
    <name evidence="1" type="ORF">LTRI10_LOCUS37011</name>
</gene>
<dbReference type="EMBL" id="OZ034819">
    <property type="protein sequence ID" value="CAL1396656.1"/>
    <property type="molecule type" value="Genomic_DNA"/>
</dbReference>
<protein>
    <submittedName>
        <fullName evidence="1">Uncharacterized protein</fullName>
    </submittedName>
</protein>